<dbReference type="EMBL" id="JADCNM010000012">
    <property type="protein sequence ID" value="KAG0459329.1"/>
    <property type="molecule type" value="Genomic_DNA"/>
</dbReference>
<keyword evidence="1" id="KW-0732">Signal</keyword>
<evidence type="ECO:0000256" key="1">
    <source>
        <dbReference type="SAM" id="SignalP"/>
    </source>
</evidence>
<evidence type="ECO:0000313" key="2">
    <source>
        <dbReference type="EMBL" id="KAG0459329.1"/>
    </source>
</evidence>
<protein>
    <submittedName>
        <fullName evidence="2">Uncharacterized protein</fullName>
    </submittedName>
</protein>
<dbReference type="OrthoDB" id="429427at2759"/>
<proteinExistence type="predicted"/>
<gene>
    <name evidence="2" type="ORF">HPP92_022457</name>
</gene>
<organism evidence="2 3">
    <name type="scientific">Vanilla planifolia</name>
    <name type="common">Vanilla</name>
    <dbReference type="NCBI Taxonomy" id="51239"/>
    <lineage>
        <taxon>Eukaryota</taxon>
        <taxon>Viridiplantae</taxon>
        <taxon>Streptophyta</taxon>
        <taxon>Embryophyta</taxon>
        <taxon>Tracheophyta</taxon>
        <taxon>Spermatophyta</taxon>
        <taxon>Magnoliopsida</taxon>
        <taxon>Liliopsida</taxon>
        <taxon>Asparagales</taxon>
        <taxon>Orchidaceae</taxon>
        <taxon>Vanilloideae</taxon>
        <taxon>Vanilleae</taxon>
        <taxon>Vanilla</taxon>
    </lineage>
</organism>
<accession>A0A835PXE0</accession>
<name>A0A835PXE0_VANPL</name>
<comment type="caution">
    <text evidence="2">The sequence shown here is derived from an EMBL/GenBank/DDBJ whole genome shotgun (WGS) entry which is preliminary data.</text>
</comment>
<reference evidence="2 3" key="1">
    <citation type="journal article" date="2020" name="Nat. Food">
        <title>A phased Vanilla planifolia genome enables genetic improvement of flavour and production.</title>
        <authorList>
            <person name="Hasing T."/>
            <person name="Tang H."/>
            <person name="Brym M."/>
            <person name="Khazi F."/>
            <person name="Huang T."/>
            <person name="Chambers A.H."/>
        </authorList>
    </citation>
    <scope>NUCLEOTIDE SEQUENCE [LARGE SCALE GENOMIC DNA]</scope>
    <source>
        <tissue evidence="2">Leaf</tissue>
    </source>
</reference>
<feature type="chain" id="PRO_5033015867" evidence="1">
    <location>
        <begin position="20"/>
        <end position="110"/>
    </location>
</feature>
<feature type="signal peptide" evidence="1">
    <location>
        <begin position="1"/>
        <end position="19"/>
    </location>
</feature>
<sequence length="110" mass="11762">MMRTSQKHFLMLTLWKSLSEILVKDMNSCSSFVISYLAADIADEDGEIETAVIAARSVLDKGSSSAYIAAATSAAQAALAAARESSNLAVQLDEFGRDVNLQSVWTSLVS</sequence>
<dbReference type="AlphaFoldDB" id="A0A835PXE0"/>
<dbReference type="Proteomes" id="UP000639772">
    <property type="component" value="Chromosome 12"/>
</dbReference>
<evidence type="ECO:0000313" key="3">
    <source>
        <dbReference type="Proteomes" id="UP000639772"/>
    </source>
</evidence>